<proteinExistence type="predicted"/>
<dbReference type="EMBL" id="CM056814">
    <property type="protein sequence ID" value="KAJ8627309.1"/>
    <property type="molecule type" value="Genomic_DNA"/>
</dbReference>
<dbReference type="Proteomes" id="UP001234297">
    <property type="component" value="Chromosome 6"/>
</dbReference>
<name>A0ACC2L1F5_PERAE</name>
<evidence type="ECO:0000313" key="1">
    <source>
        <dbReference type="EMBL" id="KAJ8627309.1"/>
    </source>
</evidence>
<evidence type="ECO:0000313" key="2">
    <source>
        <dbReference type="Proteomes" id="UP001234297"/>
    </source>
</evidence>
<organism evidence="1 2">
    <name type="scientific">Persea americana</name>
    <name type="common">Avocado</name>
    <dbReference type="NCBI Taxonomy" id="3435"/>
    <lineage>
        <taxon>Eukaryota</taxon>
        <taxon>Viridiplantae</taxon>
        <taxon>Streptophyta</taxon>
        <taxon>Embryophyta</taxon>
        <taxon>Tracheophyta</taxon>
        <taxon>Spermatophyta</taxon>
        <taxon>Magnoliopsida</taxon>
        <taxon>Magnoliidae</taxon>
        <taxon>Laurales</taxon>
        <taxon>Lauraceae</taxon>
        <taxon>Persea</taxon>
    </lineage>
</organism>
<accession>A0ACC2L1F5</accession>
<gene>
    <name evidence="1" type="ORF">MRB53_020616</name>
</gene>
<protein>
    <submittedName>
        <fullName evidence="1">Uncharacterized protein</fullName>
    </submittedName>
</protein>
<reference evidence="1 2" key="1">
    <citation type="journal article" date="2022" name="Hortic Res">
        <title>A haplotype resolved chromosomal level avocado genome allows analysis of novel avocado genes.</title>
        <authorList>
            <person name="Nath O."/>
            <person name="Fletcher S.J."/>
            <person name="Hayward A."/>
            <person name="Shaw L.M."/>
            <person name="Masouleh A.K."/>
            <person name="Furtado A."/>
            <person name="Henry R.J."/>
            <person name="Mitter N."/>
        </authorList>
    </citation>
    <scope>NUCLEOTIDE SEQUENCE [LARGE SCALE GENOMIC DNA]</scope>
    <source>
        <strain evidence="2">cv. Hass</strain>
    </source>
</reference>
<keyword evidence="2" id="KW-1185">Reference proteome</keyword>
<sequence length="95" mass="10566">MTNQIGQLIEVVATRQLGDEESTRSTPTIIDCMQHLDAMDQMDSGIGDDENDYEESHSMSFDDDTNGEGILDSDQGQQVWEVRDTIANSIFIAHS</sequence>
<comment type="caution">
    <text evidence="1">The sequence shown here is derived from an EMBL/GenBank/DDBJ whole genome shotgun (WGS) entry which is preliminary data.</text>
</comment>